<organism evidence="2 3">
    <name type="scientific">Parvicella tangerina</name>
    <dbReference type="NCBI Taxonomy" id="2829795"/>
    <lineage>
        <taxon>Bacteria</taxon>
        <taxon>Pseudomonadati</taxon>
        <taxon>Bacteroidota</taxon>
        <taxon>Flavobacteriia</taxon>
        <taxon>Flavobacteriales</taxon>
        <taxon>Parvicellaceae</taxon>
        <taxon>Parvicella</taxon>
    </lineage>
</organism>
<evidence type="ECO:0000256" key="1">
    <source>
        <dbReference type="SAM" id="SignalP"/>
    </source>
</evidence>
<dbReference type="AlphaFoldDB" id="A0A916NJP7"/>
<evidence type="ECO:0008006" key="4">
    <source>
        <dbReference type="Google" id="ProtNLM"/>
    </source>
</evidence>
<keyword evidence="3" id="KW-1185">Reference proteome</keyword>
<proteinExistence type="predicted"/>
<dbReference type="EMBL" id="OU015584">
    <property type="protein sequence ID" value="CAG5087304.1"/>
    <property type="molecule type" value="Genomic_DNA"/>
</dbReference>
<sequence>MKTMTTILFVLISLFSCAQDSENLDWLMGSWEGKGVQIDDATWKIELNAESETSIKISYPDLGCGGVWNRIEDDVEGLQYVESITLGLRKCDQGVEVVVSKIDENTIKLVYYLRAYDPNNPIAEATMYRQ</sequence>
<protein>
    <recommendedName>
        <fullName evidence="4">Lipocalin-like domain-containing protein</fullName>
    </recommendedName>
</protein>
<dbReference type="Proteomes" id="UP000683507">
    <property type="component" value="Chromosome"/>
</dbReference>
<name>A0A916NJP7_9FLAO</name>
<evidence type="ECO:0000313" key="3">
    <source>
        <dbReference type="Proteomes" id="UP000683507"/>
    </source>
</evidence>
<accession>A0A916NJP7</accession>
<gene>
    <name evidence="2" type="ORF">CRYO30217_03448</name>
</gene>
<dbReference type="RefSeq" id="WP_258543622.1">
    <property type="nucleotide sequence ID" value="NZ_OU015584.1"/>
</dbReference>
<evidence type="ECO:0000313" key="2">
    <source>
        <dbReference type="EMBL" id="CAG5087304.1"/>
    </source>
</evidence>
<feature type="chain" id="PRO_5037080758" description="Lipocalin-like domain-containing protein" evidence="1">
    <location>
        <begin position="19"/>
        <end position="130"/>
    </location>
</feature>
<feature type="signal peptide" evidence="1">
    <location>
        <begin position="1"/>
        <end position="18"/>
    </location>
</feature>
<keyword evidence="1" id="KW-0732">Signal</keyword>
<dbReference type="PROSITE" id="PS51257">
    <property type="entry name" value="PROKAR_LIPOPROTEIN"/>
    <property type="match status" value="1"/>
</dbReference>
<reference evidence="2" key="1">
    <citation type="submission" date="2021-04" db="EMBL/GenBank/DDBJ databases">
        <authorList>
            <person name="Rodrigo-Torres L."/>
            <person name="Arahal R. D."/>
            <person name="Lucena T."/>
        </authorList>
    </citation>
    <scope>NUCLEOTIDE SEQUENCE</scope>
    <source>
        <strain evidence="2">AS29M-1</strain>
    </source>
</reference>
<dbReference type="KEGG" id="ptan:CRYO30217_03448"/>